<evidence type="ECO:0000313" key="3">
    <source>
        <dbReference type="EMBL" id="ADN03141.1"/>
    </source>
</evidence>
<dbReference type="EMBL" id="CP001698">
    <property type="protein sequence ID" value="ADN03141.1"/>
    <property type="molecule type" value="Genomic_DNA"/>
</dbReference>
<dbReference type="Proteomes" id="UP000001296">
    <property type="component" value="Chromosome"/>
</dbReference>
<evidence type="ECO:0008006" key="5">
    <source>
        <dbReference type="Google" id="ProtNLM"/>
    </source>
</evidence>
<dbReference type="InterPro" id="IPR003607">
    <property type="entry name" value="HD/PDEase_dom"/>
</dbReference>
<dbReference type="PaxDb" id="665571-STHERM_c22140"/>
<dbReference type="Pfam" id="PF02541">
    <property type="entry name" value="Ppx-GppA"/>
    <property type="match status" value="1"/>
</dbReference>
<dbReference type="Gene3D" id="3.30.420.40">
    <property type="match status" value="1"/>
</dbReference>
<dbReference type="InterPro" id="IPR048950">
    <property type="entry name" value="Ppx_GppA_C"/>
</dbReference>
<dbReference type="Gene3D" id="3.30.420.150">
    <property type="entry name" value="Exopolyphosphatase. Domain 2"/>
    <property type="match status" value="1"/>
</dbReference>
<dbReference type="AlphaFoldDB" id="E0RRN7"/>
<dbReference type="SUPFAM" id="SSF53067">
    <property type="entry name" value="Actin-like ATPase domain"/>
    <property type="match status" value="2"/>
</dbReference>
<dbReference type="CDD" id="cd00077">
    <property type="entry name" value="HDc"/>
    <property type="match status" value="1"/>
</dbReference>
<dbReference type="RefSeq" id="WP_013314979.1">
    <property type="nucleotide sequence ID" value="NC_014484.1"/>
</dbReference>
<reference evidence="3 4" key="2">
    <citation type="journal article" date="2010" name="J. Bacteriol.">
        <title>Genome sequence of the polysaccharide-degrading, thermophilic anaerobe Spirochaeta thermophila DSM 6192.</title>
        <authorList>
            <person name="Angelov A."/>
            <person name="Liebl S."/>
            <person name="Ballschmiter M."/>
            <person name="Bomeke M."/>
            <person name="Lehmann R."/>
            <person name="Liesegang H."/>
            <person name="Daniel R."/>
            <person name="Liebl W."/>
        </authorList>
    </citation>
    <scope>NUCLEOTIDE SEQUENCE [LARGE SCALE GENOMIC DNA]</scope>
    <source>
        <strain evidence="4">ATCC 49972 / DSM 6192 / RI 19.B1</strain>
    </source>
</reference>
<dbReference type="SUPFAM" id="SSF109604">
    <property type="entry name" value="HD-domain/PDEase-like"/>
    <property type="match status" value="1"/>
</dbReference>
<proteinExistence type="predicted"/>
<dbReference type="GO" id="GO:0016462">
    <property type="term" value="F:pyrophosphatase activity"/>
    <property type="evidence" value="ECO:0007669"/>
    <property type="project" value="TreeGrafter"/>
</dbReference>
<name>E0RRN7_WINT6</name>
<sequence length="507" mass="56756">MEKGSPVAVLDIGTIALRLVVAQLFPKGEFRILDRAVRNCPLGKDVFETGRIGQETMLAALQILKDFCELLSGWGIPPQDVRVIATSALREARNSDAFVERVERELGLRIKVVEGIEQGHLTYLAVQKGLSRIKEFARTNALILEVGGGSTEIMVFKRGKMVSSHSLNLGTVRLLKQVPGTLREWSRLEHFVREAILGIWELLNSELPLERIATYVAVGGDPRFVASRVGRREKLPFWRISKEGFLAFLHELKDLSPEDCVRKFSLSFAEAENLLPALLIHREFLLSTAADELIVPDVSIREGVLVGMALGSEVEREQEFYPQIIASAENLARKFSSDLSHALFVRDLALTLFDALSSLHGMDSHDRLVLEVAAILHDVGRFVHPERHEVHGAYLVRNSDLFGFSKGELEVAARVIELHRGAWVERIREITDPAVRFRVKKLASLLRVADALDRSHRQRFVPAGVEVTEREVLVRSESGAGGEGEALALREKGDLFEEVWGRRIRLV</sequence>
<evidence type="ECO:0000259" key="1">
    <source>
        <dbReference type="Pfam" id="PF02541"/>
    </source>
</evidence>
<dbReference type="CDD" id="cd24006">
    <property type="entry name" value="ASKHA_NBD_PPX_GppA"/>
    <property type="match status" value="1"/>
</dbReference>
<accession>E0RRN7</accession>
<dbReference type="eggNOG" id="COG0248">
    <property type="taxonomic scope" value="Bacteria"/>
</dbReference>
<organism evidence="3 4">
    <name type="scientific">Winmispira thermophila (strain ATCC 49972 / DSM 6192 / RI 19.B1)</name>
    <name type="common">Spirochaeta thermophila</name>
    <dbReference type="NCBI Taxonomy" id="665571"/>
    <lineage>
        <taxon>Bacteria</taxon>
        <taxon>Pseudomonadati</taxon>
        <taxon>Spirochaetota</taxon>
        <taxon>Spirochaetia</taxon>
        <taxon>Winmispirales</taxon>
        <taxon>Winmispiraceae</taxon>
        <taxon>Winmispira</taxon>
    </lineage>
</organism>
<feature type="domain" description="Ppx/GppA phosphatase N-terminal" evidence="1">
    <location>
        <begin position="28"/>
        <end position="310"/>
    </location>
</feature>
<dbReference type="Gene3D" id="1.10.3210.10">
    <property type="entry name" value="Hypothetical protein af1432"/>
    <property type="match status" value="1"/>
</dbReference>
<dbReference type="KEGG" id="sta:STHERM_c22140"/>
<dbReference type="InterPro" id="IPR003695">
    <property type="entry name" value="Ppx_GppA_N"/>
</dbReference>
<protein>
    <recommendedName>
        <fullName evidence="5">Ppx/GppA phosphatase</fullName>
    </recommendedName>
</protein>
<feature type="domain" description="Ppx/GppA phosphatase C-terminal" evidence="2">
    <location>
        <begin position="326"/>
        <end position="469"/>
    </location>
</feature>
<evidence type="ECO:0000259" key="2">
    <source>
        <dbReference type="Pfam" id="PF21447"/>
    </source>
</evidence>
<evidence type="ECO:0000313" key="4">
    <source>
        <dbReference type="Proteomes" id="UP000001296"/>
    </source>
</evidence>
<dbReference type="Pfam" id="PF21447">
    <property type="entry name" value="Ppx-GppA_III"/>
    <property type="match status" value="1"/>
</dbReference>
<dbReference type="HOGENOM" id="CLU_025908_4_1_12"/>
<dbReference type="PANTHER" id="PTHR30005">
    <property type="entry name" value="EXOPOLYPHOSPHATASE"/>
    <property type="match status" value="1"/>
</dbReference>
<reference key="1">
    <citation type="submission" date="2009-08" db="EMBL/GenBank/DDBJ databases">
        <title>The genome sequence of Spirochaeta thermophila DSM6192.</title>
        <authorList>
            <person name="Angelov A."/>
            <person name="Mientus M."/>
            <person name="Wittenberg S."/>
            <person name="Lehmann R."/>
            <person name="Liesegang H."/>
            <person name="Daniel R."/>
            <person name="Liebl W."/>
        </authorList>
    </citation>
    <scope>NUCLEOTIDE SEQUENCE</scope>
    <source>
        <strain>DSM 6192</strain>
    </source>
</reference>
<gene>
    <name evidence="3" type="ordered locus">STHERM_c22140</name>
</gene>
<dbReference type="PANTHER" id="PTHR30005:SF0">
    <property type="entry name" value="RETROGRADE REGULATION PROTEIN 2"/>
    <property type="match status" value="1"/>
</dbReference>
<dbReference type="InterPro" id="IPR050273">
    <property type="entry name" value="GppA/Ppx_hydrolase"/>
</dbReference>
<dbReference type="InterPro" id="IPR043129">
    <property type="entry name" value="ATPase_NBD"/>
</dbReference>